<keyword evidence="2" id="KW-1185">Reference proteome</keyword>
<comment type="caution">
    <text evidence="1">The sequence shown here is derived from an EMBL/GenBank/DDBJ whole genome shotgun (WGS) entry which is preliminary data.</text>
</comment>
<evidence type="ECO:0000313" key="2">
    <source>
        <dbReference type="Proteomes" id="UP001215598"/>
    </source>
</evidence>
<reference evidence="1" key="1">
    <citation type="submission" date="2023-03" db="EMBL/GenBank/DDBJ databases">
        <title>Massive genome expansion in bonnet fungi (Mycena s.s.) driven by repeated elements and novel gene families across ecological guilds.</title>
        <authorList>
            <consortium name="Lawrence Berkeley National Laboratory"/>
            <person name="Harder C.B."/>
            <person name="Miyauchi S."/>
            <person name="Viragh M."/>
            <person name="Kuo A."/>
            <person name="Thoen E."/>
            <person name="Andreopoulos B."/>
            <person name="Lu D."/>
            <person name="Skrede I."/>
            <person name="Drula E."/>
            <person name="Henrissat B."/>
            <person name="Morin E."/>
            <person name="Kohler A."/>
            <person name="Barry K."/>
            <person name="LaButti K."/>
            <person name="Morin E."/>
            <person name="Salamov A."/>
            <person name="Lipzen A."/>
            <person name="Mereny Z."/>
            <person name="Hegedus B."/>
            <person name="Baldrian P."/>
            <person name="Stursova M."/>
            <person name="Weitz H."/>
            <person name="Taylor A."/>
            <person name="Grigoriev I.V."/>
            <person name="Nagy L.G."/>
            <person name="Martin F."/>
            <person name="Kauserud H."/>
        </authorList>
    </citation>
    <scope>NUCLEOTIDE SEQUENCE</scope>
    <source>
        <strain evidence="1">CBHHK182m</strain>
    </source>
</reference>
<dbReference type="EMBL" id="JARKIB010000392">
    <property type="protein sequence ID" value="KAJ7711585.1"/>
    <property type="molecule type" value="Genomic_DNA"/>
</dbReference>
<name>A0AAD7H3P7_9AGAR</name>
<gene>
    <name evidence="1" type="ORF">B0H16DRAFT_1480242</name>
</gene>
<sequence length="499" mass="56084">MDLSVIVECGEDGPSPPLQLLLGPYRSLLPDPRLYGEDRHGLLRYFEEVVGPYAKLIDKGFPTRAMVKHQMRPESVEFLTPHVGELLRFLGLAYVIALEIVSNYGPPMLFPTEAIRTLSLMQKFDGILGSPTYEVGPALQSIIMSWLKLMIGCARQRRLSYTDPIDIPPVRDLAHVPCVPSWTVEEIATLQEEEHNDPWVAEKYWLRERVEACNRAGKELSDVLADVAGAECSVVVLRLVEIALTCPFPYWRFPIKWALHNAGFFMSSVPITQTSDLLAKLHSILPPATGSRMEPSLRALWVSQVRNLCQGIHETIGGRIFTDFPAPLRNELRIAVKILLSNIILIGATKTSVESDPSNPAQYYVPRFRNPDIRNGRAVRYFVRHAMVIHPDYVSTPVKAPGYSSAQTDPFFYGVGTRIKARQVQEILEHGHLLHRFGEKLLRYDHTLGSQAYHPPTCSPEEQIFTVTSPSLQAFRSLRMARVVASASPPLRYVSLAEI</sequence>
<accession>A0AAD7H3P7</accession>
<protein>
    <submittedName>
        <fullName evidence="1">Uncharacterized protein</fullName>
    </submittedName>
</protein>
<organism evidence="1 2">
    <name type="scientific">Mycena metata</name>
    <dbReference type="NCBI Taxonomy" id="1033252"/>
    <lineage>
        <taxon>Eukaryota</taxon>
        <taxon>Fungi</taxon>
        <taxon>Dikarya</taxon>
        <taxon>Basidiomycota</taxon>
        <taxon>Agaricomycotina</taxon>
        <taxon>Agaricomycetes</taxon>
        <taxon>Agaricomycetidae</taxon>
        <taxon>Agaricales</taxon>
        <taxon>Marasmiineae</taxon>
        <taxon>Mycenaceae</taxon>
        <taxon>Mycena</taxon>
    </lineage>
</organism>
<proteinExistence type="predicted"/>
<evidence type="ECO:0000313" key="1">
    <source>
        <dbReference type="EMBL" id="KAJ7711585.1"/>
    </source>
</evidence>
<dbReference type="AlphaFoldDB" id="A0AAD7H3P7"/>
<dbReference type="Proteomes" id="UP001215598">
    <property type="component" value="Unassembled WGS sequence"/>
</dbReference>